<feature type="compositionally biased region" description="Polar residues" evidence="1">
    <location>
        <begin position="248"/>
        <end position="276"/>
    </location>
</feature>
<feature type="compositionally biased region" description="Basic and acidic residues" evidence="1">
    <location>
        <begin position="277"/>
        <end position="286"/>
    </location>
</feature>
<evidence type="ECO:0000313" key="3">
    <source>
        <dbReference type="Proteomes" id="UP000604046"/>
    </source>
</evidence>
<reference evidence="2" key="1">
    <citation type="submission" date="2021-02" db="EMBL/GenBank/DDBJ databases">
        <authorList>
            <person name="Dougan E. K."/>
            <person name="Rhodes N."/>
            <person name="Thang M."/>
            <person name="Chan C."/>
        </authorList>
    </citation>
    <scope>NUCLEOTIDE SEQUENCE</scope>
</reference>
<proteinExistence type="predicted"/>
<organism evidence="2 3">
    <name type="scientific">Symbiodinium natans</name>
    <dbReference type="NCBI Taxonomy" id="878477"/>
    <lineage>
        <taxon>Eukaryota</taxon>
        <taxon>Sar</taxon>
        <taxon>Alveolata</taxon>
        <taxon>Dinophyceae</taxon>
        <taxon>Suessiales</taxon>
        <taxon>Symbiodiniaceae</taxon>
        <taxon>Symbiodinium</taxon>
    </lineage>
</organism>
<dbReference type="Proteomes" id="UP000604046">
    <property type="component" value="Unassembled WGS sequence"/>
</dbReference>
<evidence type="ECO:0000313" key="2">
    <source>
        <dbReference type="EMBL" id="CAE7481916.1"/>
    </source>
</evidence>
<protein>
    <submittedName>
        <fullName evidence="2">Uncharacterized protein</fullName>
    </submittedName>
</protein>
<comment type="caution">
    <text evidence="2">The sequence shown here is derived from an EMBL/GenBank/DDBJ whole genome shotgun (WGS) entry which is preliminary data.</text>
</comment>
<keyword evidence="3" id="KW-1185">Reference proteome</keyword>
<dbReference type="AlphaFoldDB" id="A0A812SJS6"/>
<feature type="region of interest" description="Disordered" evidence="1">
    <location>
        <begin position="227"/>
        <end position="286"/>
    </location>
</feature>
<name>A0A812SJS6_9DINO</name>
<dbReference type="EMBL" id="CAJNDS010002453">
    <property type="protein sequence ID" value="CAE7481916.1"/>
    <property type="molecule type" value="Genomic_DNA"/>
</dbReference>
<evidence type="ECO:0000256" key="1">
    <source>
        <dbReference type="SAM" id="MobiDB-lite"/>
    </source>
</evidence>
<gene>
    <name evidence="2" type="ORF">SNAT2548_LOCUS27056</name>
</gene>
<dbReference type="OrthoDB" id="426920at2759"/>
<sequence length="355" mass="39916">MCMSKAWSNASQQCPAHPEVLTEYSQSRATVRSENESLAMSAHKFLGTAADEPHEQSLDVRQVTLPPVSPGAGSGSATALRPRVVFLSCLCTGVQDIGVSPRLPVIADLVHRLKSAPRINQTDEEIVHSKSVTVRLAVSWWHPSIARYATPRASEGQRTVFTSYRLPAFFRRAQPGRAWVAVAVCHREQQRLAQRRADMATECFDRLIIEDEEKYEATKLREAMHQLSMEDDPTRPRRSATPAAVPFSSGTRSNGFDKATSSRGFASTMRSTTSRVSHADREEAARDKVLGTKRDFEIHRTEVLTKSVEHDRALKDRVLEQQAAVKWRMASRLLEERLRWRLKYNQAKGVMLPGR</sequence>
<accession>A0A812SJS6</accession>